<feature type="compositionally biased region" description="Basic residues" evidence="3">
    <location>
        <begin position="224"/>
        <end position="244"/>
    </location>
</feature>
<keyword evidence="1 2" id="KW-0694">RNA-binding</keyword>
<reference evidence="6" key="1">
    <citation type="submission" date="2022-11" db="UniProtKB">
        <authorList>
            <consortium name="WormBaseParasite"/>
        </authorList>
    </citation>
    <scope>IDENTIFICATION</scope>
</reference>
<dbReference type="PANTHER" id="PTHR23003:SF51">
    <property type="entry name" value="SERINE-ARGININE PROTEIN 55"/>
    <property type="match status" value="1"/>
</dbReference>
<dbReference type="GO" id="GO:0003729">
    <property type="term" value="F:mRNA binding"/>
    <property type="evidence" value="ECO:0007669"/>
    <property type="project" value="TreeGrafter"/>
</dbReference>
<evidence type="ECO:0000313" key="6">
    <source>
        <dbReference type="WBParaSite" id="Gr19_v10_g10670.t2"/>
    </source>
</evidence>
<evidence type="ECO:0000256" key="2">
    <source>
        <dbReference type="PROSITE-ProRule" id="PRU00176"/>
    </source>
</evidence>
<sequence length="288" mass="32445">MSNRVYIGHLASRATDRDVEHFFRSFGRIRDVVLKNGFGFVEFEDSRDADDAVYELNGRELLGERVVVELSRRGGPYAGGGGGYGGGGGGHGGFRGGGAGAYGIGMNRMRSSRYGPPIQTRYRMLVTNLSTRCSWQEEWLWRRMRKMMRRGGSVGLSKMVDLKDLMRNAGEVSYADAHKKVRNEAVVCFSSHEDLRRAIDRYQGKDINGRRIKLVDDSEGYAGRRSRSRSHRSRSRSRSPRSRTRSPPSRSRSRTASQNAENGRSQSRSRSRSRSPTPSRSRSPNEEK</sequence>
<proteinExistence type="predicted"/>
<protein>
    <submittedName>
        <fullName evidence="6">RRM domain-containing protein</fullName>
    </submittedName>
</protein>
<feature type="domain" description="RRM" evidence="4">
    <location>
        <begin position="122"/>
        <end position="219"/>
    </location>
</feature>
<dbReference type="AlphaFoldDB" id="A0A914GTQ0"/>
<dbReference type="SUPFAM" id="SSF54928">
    <property type="entry name" value="RNA-binding domain, RBD"/>
    <property type="match status" value="1"/>
</dbReference>
<feature type="domain" description="RRM" evidence="4">
    <location>
        <begin position="3"/>
        <end position="73"/>
    </location>
</feature>
<evidence type="ECO:0000256" key="3">
    <source>
        <dbReference type="SAM" id="MobiDB-lite"/>
    </source>
</evidence>
<accession>A0A914GTQ0</accession>
<keyword evidence="5" id="KW-1185">Reference proteome</keyword>
<evidence type="ECO:0000256" key="1">
    <source>
        <dbReference type="ARBA" id="ARBA00022884"/>
    </source>
</evidence>
<evidence type="ECO:0000259" key="4">
    <source>
        <dbReference type="PROSITE" id="PS50102"/>
    </source>
</evidence>
<dbReference type="CDD" id="cd12337">
    <property type="entry name" value="RRM1_SRSF4_like"/>
    <property type="match status" value="1"/>
</dbReference>
<evidence type="ECO:0000313" key="5">
    <source>
        <dbReference type="Proteomes" id="UP000887572"/>
    </source>
</evidence>
<dbReference type="InterPro" id="IPR000504">
    <property type="entry name" value="RRM_dom"/>
</dbReference>
<dbReference type="InterPro" id="IPR012677">
    <property type="entry name" value="Nucleotide-bd_a/b_plait_sf"/>
</dbReference>
<feature type="region of interest" description="Disordered" evidence="3">
    <location>
        <begin position="218"/>
        <end position="288"/>
    </location>
</feature>
<organism evidence="5 6">
    <name type="scientific">Globodera rostochiensis</name>
    <name type="common">Golden nematode worm</name>
    <name type="synonym">Heterodera rostochiensis</name>
    <dbReference type="NCBI Taxonomy" id="31243"/>
    <lineage>
        <taxon>Eukaryota</taxon>
        <taxon>Metazoa</taxon>
        <taxon>Ecdysozoa</taxon>
        <taxon>Nematoda</taxon>
        <taxon>Chromadorea</taxon>
        <taxon>Rhabditida</taxon>
        <taxon>Tylenchina</taxon>
        <taxon>Tylenchomorpha</taxon>
        <taxon>Tylenchoidea</taxon>
        <taxon>Heteroderidae</taxon>
        <taxon>Heteroderinae</taxon>
        <taxon>Globodera</taxon>
    </lineage>
</organism>
<dbReference type="WBParaSite" id="Gr19_v10_g10670.t2">
    <property type="protein sequence ID" value="Gr19_v10_g10670.t2"/>
    <property type="gene ID" value="Gr19_v10_g10670"/>
</dbReference>
<dbReference type="Gene3D" id="3.30.70.330">
    <property type="match status" value="2"/>
</dbReference>
<dbReference type="Pfam" id="PF00076">
    <property type="entry name" value="RRM_1"/>
    <property type="match status" value="2"/>
</dbReference>
<dbReference type="PROSITE" id="PS50102">
    <property type="entry name" value="RRM"/>
    <property type="match status" value="2"/>
</dbReference>
<name>A0A914GTQ0_GLORO</name>
<dbReference type="GO" id="GO:0005634">
    <property type="term" value="C:nucleus"/>
    <property type="evidence" value="ECO:0007669"/>
    <property type="project" value="TreeGrafter"/>
</dbReference>
<dbReference type="GO" id="GO:0005737">
    <property type="term" value="C:cytoplasm"/>
    <property type="evidence" value="ECO:0007669"/>
    <property type="project" value="TreeGrafter"/>
</dbReference>
<dbReference type="InterPro" id="IPR050374">
    <property type="entry name" value="RRT5_SRSF_SR"/>
</dbReference>
<dbReference type="InterPro" id="IPR035979">
    <property type="entry name" value="RBD_domain_sf"/>
</dbReference>
<dbReference type="SMART" id="SM00360">
    <property type="entry name" value="RRM"/>
    <property type="match status" value="2"/>
</dbReference>
<dbReference type="Proteomes" id="UP000887572">
    <property type="component" value="Unplaced"/>
</dbReference>
<dbReference type="PANTHER" id="PTHR23003">
    <property type="entry name" value="RNA RECOGNITION MOTIF RRM DOMAIN CONTAINING PROTEIN"/>
    <property type="match status" value="1"/>
</dbReference>